<evidence type="ECO:0000313" key="2">
    <source>
        <dbReference type="Proteomes" id="UP000550707"/>
    </source>
</evidence>
<accession>A0A7J8HGZ5</accession>
<dbReference type="AlphaFoldDB" id="A0A7J8HGZ5"/>
<keyword evidence="2" id="KW-1185">Reference proteome</keyword>
<dbReference type="Proteomes" id="UP000550707">
    <property type="component" value="Unassembled WGS sequence"/>
</dbReference>
<organism evidence="1 2">
    <name type="scientific">Molossus molossus</name>
    <name type="common">Pallas' mastiff bat</name>
    <name type="synonym">Vespertilio molossus</name>
    <dbReference type="NCBI Taxonomy" id="27622"/>
    <lineage>
        <taxon>Eukaryota</taxon>
        <taxon>Metazoa</taxon>
        <taxon>Chordata</taxon>
        <taxon>Craniata</taxon>
        <taxon>Vertebrata</taxon>
        <taxon>Euteleostomi</taxon>
        <taxon>Mammalia</taxon>
        <taxon>Eutheria</taxon>
        <taxon>Laurasiatheria</taxon>
        <taxon>Chiroptera</taxon>
        <taxon>Yangochiroptera</taxon>
        <taxon>Molossidae</taxon>
        <taxon>Molossus</taxon>
    </lineage>
</organism>
<evidence type="ECO:0000313" key="1">
    <source>
        <dbReference type="EMBL" id="KAF6471614.1"/>
    </source>
</evidence>
<protein>
    <submittedName>
        <fullName evidence="1">Uncharacterized protein</fullName>
    </submittedName>
</protein>
<name>A0A7J8HGZ5_MOLMO</name>
<gene>
    <name evidence="1" type="ORF">HJG59_010993</name>
</gene>
<dbReference type="EMBL" id="JACASF010000006">
    <property type="protein sequence ID" value="KAF6471614.1"/>
    <property type="molecule type" value="Genomic_DNA"/>
</dbReference>
<dbReference type="InParanoid" id="A0A7J8HGZ5"/>
<proteinExistence type="predicted"/>
<comment type="caution">
    <text evidence="1">The sequence shown here is derived from an EMBL/GenBank/DDBJ whole genome shotgun (WGS) entry which is preliminary data.</text>
</comment>
<reference evidence="1 2" key="1">
    <citation type="journal article" date="2020" name="Nature">
        <title>Six reference-quality genomes reveal evolution of bat adaptations.</title>
        <authorList>
            <person name="Jebb D."/>
            <person name="Huang Z."/>
            <person name="Pippel M."/>
            <person name="Hughes G.M."/>
            <person name="Lavrichenko K."/>
            <person name="Devanna P."/>
            <person name="Winkler S."/>
            <person name="Jermiin L.S."/>
            <person name="Skirmuntt E.C."/>
            <person name="Katzourakis A."/>
            <person name="Burkitt-Gray L."/>
            <person name="Ray D.A."/>
            <person name="Sullivan K.A.M."/>
            <person name="Roscito J.G."/>
            <person name="Kirilenko B.M."/>
            <person name="Davalos L.M."/>
            <person name="Corthals A.P."/>
            <person name="Power M.L."/>
            <person name="Jones G."/>
            <person name="Ransome R.D."/>
            <person name="Dechmann D.K.N."/>
            <person name="Locatelli A.G."/>
            <person name="Puechmaille S.J."/>
            <person name="Fedrigo O."/>
            <person name="Jarvis E.D."/>
            <person name="Hiller M."/>
            <person name="Vernes S.C."/>
            <person name="Myers E.W."/>
            <person name="Teeling E.C."/>
        </authorList>
    </citation>
    <scope>NUCLEOTIDE SEQUENCE [LARGE SCALE GENOMIC DNA]</scope>
    <source>
        <strain evidence="1">MMolMol1</strain>
        <tissue evidence="1">Muscle</tissue>
    </source>
</reference>
<sequence>MTLTKSGDRTATKVCALDQNQTWRLFGQCANALTTEKACQSLTFYTYDPIDSFSLISCFTLLHFVAHSSLNPNPTASDLGVTLGYCRQKSLWKHTFFSCTGLQATWIFLNYLYTDPSDFSLNTFSSALHLSELSHSLICPKSPSLLSRSQWILLSEHLLLVYCVERKKGVKDSW</sequence>